<dbReference type="GO" id="GO:0003735">
    <property type="term" value="F:structural constituent of ribosome"/>
    <property type="evidence" value="ECO:0007669"/>
    <property type="project" value="InterPro"/>
</dbReference>
<protein>
    <recommendedName>
        <fullName evidence="6">S5 DRBM domain-containing protein</fullName>
    </recommendedName>
</protein>
<dbReference type="SUPFAM" id="SSF54768">
    <property type="entry name" value="dsRNA-binding domain-like"/>
    <property type="match status" value="1"/>
</dbReference>
<dbReference type="InterPro" id="IPR005324">
    <property type="entry name" value="Ribosomal_uS5_C"/>
</dbReference>
<reference evidence="7" key="1">
    <citation type="journal article" date="2014" name="Front. Microbiol.">
        <title>High frequency of phylogenetically diverse reductive dehalogenase-homologous genes in deep subseafloor sedimentary metagenomes.</title>
        <authorList>
            <person name="Kawai M."/>
            <person name="Futagami T."/>
            <person name="Toyoda A."/>
            <person name="Takaki Y."/>
            <person name="Nishi S."/>
            <person name="Hori S."/>
            <person name="Arai W."/>
            <person name="Tsubouchi T."/>
            <person name="Morono Y."/>
            <person name="Uchiyama I."/>
            <person name="Ito T."/>
            <person name="Fujiyama A."/>
            <person name="Inagaki F."/>
            <person name="Takami H."/>
        </authorList>
    </citation>
    <scope>NUCLEOTIDE SEQUENCE</scope>
    <source>
        <strain evidence="7">Expedition CK06-06</strain>
    </source>
</reference>
<keyword evidence="3" id="KW-0694">RNA-binding</keyword>
<organism evidence="7">
    <name type="scientific">marine sediment metagenome</name>
    <dbReference type="NCBI Taxonomy" id="412755"/>
    <lineage>
        <taxon>unclassified sequences</taxon>
        <taxon>metagenomes</taxon>
        <taxon>ecological metagenomes</taxon>
    </lineage>
</organism>
<comment type="similarity">
    <text evidence="1">Belongs to the universal ribosomal protein uS5 family.</text>
</comment>
<dbReference type="HAMAP" id="MF_01307_B">
    <property type="entry name" value="Ribosomal_uS5_B"/>
    <property type="match status" value="1"/>
</dbReference>
<evidence type="ECO:0000256" key="2">
    <source>
        <dbReference type="ARBA" id="ARBA00022730"/>
    </source>
</evidence>
<feature type="domain" description="S5 DRBM" evidence="6">
    <location>
        <begin position="20"/>
        <end position="83"/>
    </location>
</feature>
<evidence type="ECO:0000256" key="1">
    <source>
        <dbReference type="ARBA" id="ARBA00008945"/>
    </source>
</evidence>
<dbReference type="Gene3D" id="3.30.230.10">
    <property type="match status" value="1"/>
</dbReference>
<dbReference type="GO" id="GO:0005737">
    <property type="term" value="C:cytoplasm"/>
    <property type="evidence" value="ECO:0007669"/>
    <property type="project" value="UniProtKB-ARBA"/>
</dbReference>
<dbReference type="AlphaFoldDB" id="X0S189"/>
<dbReference type="PANTHER" id="PTHR48277:SF1">
    <property type="entry name" value="MITOCHONDRIAL RIBOSOMAL PROTEIN S5"/>
    <property type="match status" value="1"/>
</dbReference>
<dbReference type="FunFam" id="3.30.230.10:FF:000002">
    <property type="entry name" value="30S ribosomal protein S5"/>
    <property type="match status" value="1"/>
</dbReference>
<dbReference type="GO" id="GO:0015935">
    <property type="term" value="C:small ribosomal subunit"/>
    <property type="evidence" value="ECO:0007669"/>
    <property type="project" value="InterPro"/>
</dbReference>
<evidence type="ECO:0000256" key="3">
    <source>
        <dbReference type="ARBA" id="ARBA00022884"/>
    </source>
</evidence>
<dbReference type="GO" id="GO:0019843">
    <property type="term" value="F:rRNA binding"/>
    <property type="evidence" value="ECO:0007669"/>
    <property type="project" value="UniProtKB-KW"/>
</dbReference>
<evidence type="ECO:0000259" key="6">
    <source>
        <dbReference type="PROSITE" id="PS50881"/>
    </source>
</evidence>
<dbReference type="InterPro" id="IPR018192">
    <property type="entry name" value="Ribosomal_uS5_N_CS"/>
</dbReference>
<dbReference type="InterPro" id="IPR013810">
    <property type="entry name" value="Ribosomal_uS5_N"/>
</dbReference>
<dbReference type="GO" id="GO:0042254">
    <property type="term" value="P:ribosome biogenesis"/>
    <property type="evidence" value="ECO:0007669"/>
    <property type="project" value="UniProtKB-ARBA"/>
</dbReference>
<dbReference type="GO" id="GO:0006412">
    <property type="term" value="P:translation"/>
    <property type="evidence" value="ECO:0007669"/>
    <property type="project" value="InterPro"/>
</dbReference>
<dbReference type="InterPro" id="IPR000851">
    <property type="entry name" value="Ribosomal_uS5"/>
</dbReference>
<sequence>IRVVYNKRHNRAHEEQETEFKDQVISIRRTTKVVKGGKNLSFSALVAVGNEKGTVGVGSGKAREVPPAISKAIEDAKKNLIQVPIRGTTIPHFIKGVHCGGAVILRPASEGTGVIAGGAVRVIMELSGIKDILTKSLRSNNKISVAHATINALKNLKNPADLSKIRGKDEDMIWQ</sequence>
<comment type="caution">
    <text evidence="7">The sequence shown here is derived from an EMBL/GenBank/DDBJ whole genome shotgun (WGS) entry which is preliminary data.</text>
</comment>
<dbReference type="SUPFAM" id="SSF54211">
    <property type="entry name" value="Ribosomal protein S5 domain 2-like"/>
    <property type="match status" value="1"/>
</dbReference>
<accession>X0S189</accession>
<evidence type="ECO:0000313" key="7">
    <source>
        <dbReference type="EMBL" id="GAF69732.1"/>
    </source>
</evidence>
<dbReference type="FunFam" id="3.30.160.20:FF:000001">
    <property type="entry name" value="30S ribosomal protein S5"/>
    <property type="match status" value="1"/>
</dbReference>
<keyword evidence="5" id="KW-0687">Ribonucleoprotein</keyword>
<keyword evidence="2" id="KW-0699">rRNA-binding</keyword>
<dbReference type="PROSITE" id="PS00585">
    <property type="entry name" value="RIBOSOMAL_S5"/>
    <property type="match status" value="1"/>
</dbReference>
<proteinExistence type="inferred from homology"/>
<dbReference type="PANTHER" id="PTHR48277">
    <property type="entry name" value="MITOCHONDRIAL RIBOSOMAL PROTEIN S5"/>
    <property type="match status" value="1"/>
</dbReference>
<name>X0S189_9ZZZZ</name>
<dbReference type="Gene3D" id="3.30.160.20">
    <property type="match status" value="1"/>
</dbReference>
<dbReference type="InterPro" id="IPR014721">
    <property type="entry name" value="Ribsml_uS5_D2-typ_fold_subgr"/>
</dbReference>
<dbReference type="Pfam" id="PF00333">
    <property type="entry name" value="Ribosomal_S5"/>
    <property type="match status" value="1"/>
</dbReference>
<dbReference type="NCBIfam" id="TIGR01021">
    <property type="entry name" value="rpsE_bact"/>
    <property type="match status" value="1"/>
</dbReference>
<dbReference type="EMBL" id="BARS01007819">
    <property type="protein sequence ID" value="GAF69732.1"/>
    <property type="molecule type" value="Genomic_DNA"/>
</dbReference>
<feature type="non-terminal residue" evidence="7">
    <location>
        <position position="1"/>
    </location>
</feature>
<gene>
    <name evidence="7" type="ORF">S01H1_14989</name>
</gene>
<dbReference type="InterPro" id="IPR020568">
    <property type="entry name" value="Ribosomal_Su5_D2-typ_SF"/>
</dbReference>
<dbReference type="InterPro" id="IPR005712">
    <property type="entry name" value="Ribosomal_uS5_bac-type"/>
</dbReference>
<dbReference type="PROSITE" id="PS50881">
    <property type="entry name" value="S5_DSRBD"/>
    <property type="match status" value="1"/>
</dbReference>
<evidence type="ECO:0000256" key="4">
    <source>
        <dbReference type="ARBA" id="ARBA00022980"/>
    </source>
</evidence>
<dbReference type="Pfam" id="PF03719">
    <property type="entry name" value="Ribosomal_S5_C"/>
    <property type="match status" value="1"/>
</dbReference>
<evidence type="ECO:0000256" key="5">
    <source>
        <dbReference type="ARBA" id="ARBA00023274"/>
    </source>
</evidence>
<keyword evidence="4" id="KW-0689">Ribosomal protein</keyword>